<evidence type="ECO:0000256" key="3">
    <source>
        <dbReference type="SAM" id="SignalP"/>
    </source>
</evidence>
<dbReference type="SUPFAM" id="SSF46997">
    <property type="entry name" value="Bacterial immunoglobulin/albumin-binding domains"/>
    <property type="match status" value="1"/>
</dbReference>
<organism evidence="5 6">
    <name type="scientific">Peptostreptococcus anaerobius</name>
    <dbReference type="NCBI Taxonomy" id="1261"/>
    <lineage>
        <taxon>Bacteria</taxon>
        <taxon>Bacillati</taxon>
        <taxon>Bacillota</taxon>
        <taxon>Clostridia</taxon>
        <taxon>Peptostreptococcales</taxon>
        <taxon>Peptostreptococcaceae</taxon>
        <taxon>Peptostreptococcus</taxon>
    </lineage>
</organism>
<name>A0A135YUW1_9FIRM</name>
<feature type="domain" description="Protein G-related albumin-binding (GA) module" evidence="4">
    <location>
        <begin position="371"/>
        <end position="419"/>
    </location>
</feature>
<dbReference type="AlphaFoldDB" id="A0A135YUW1"/>
<reference evidence="5 6" key="1">
    <citation type="submission" date="2016-02" db="EMBL/GenBank/DDBJ databases">
        <authorList>
            <person name="Wen L."/>
            <person name="He K."/>
            <person name="Yang H."/>
        </authorList>
    </citation>
    <scope>NUCLEOTIDE SEQUENCE [LARGE SCALE GENOMIC DNA]</scope>
    <source>
        <strain evidence="5 6">MJR8628A</strain>
    </source>
</reference>
<evidence type="ECO:0000313" key="6">
    <source>
        <dbReference type="Proteomes" id="UP000070326"/>
    </source>
</evidence>
<evidence type="ECO:0000256" key="2">
    <source>
        <dbReference type="SAM" id="MobiDB-lite"/>
    </source>
</evidence>
<dbReference type="STRING" id="1261.HMPREF3195_00848"/>
<dbReference type="RefSeq" id="WP_061101770.1">
    <property type="nucleotide sequence ID" value="NZ_CAXUJS010000016.1"/>
</dbReference>
<evidence type="ECO:0000313" key="5">
    <source>
        <dbReference type="EMBL" id="KXI13131.1"/>
    </source>
</evidence>
<dbReference type="Proteomes" id="UP000070326">
    <property type="component" value="Unassembled WGS sequence"/>
</dbReference>
<dbReference type="EMBL" id="LSQZ01000032">
    <property type="protein sequence ID" value="KXI13131.1"/>
    <property type="molecule type" value="Genomic_DNA"/>
</dbReference>
<dbReference type="InterPro" id="IPR009063">
    <property type="entry name" value="Ig/albumin-bd_sf"/>
</dbReference>
<gene>
    <name evidence="5" type="ORF">HMPREF3195_00848</name>
</gene>
<feature type="domain" description="Protein G-related albumin-binding (GA) module" evidence="4">
    <location>
        <begin position="312"/>
        <end position="363"/>
    </location>
</feature>
<dbReference type="InterPro" id="IPR007253">
    <property type="entry name" value="Cell_wall-bd_2"/>
</dbReference>
<accession>A0A135YUW1</accession>
<feature type="compositionally biased region" description="Basic and acidic residues" evidence="2">
    <location>
        <begin position="430"/>
        <end position="440"/>
    </location>
</feature>
<dbReference type="Pfam" id="PF01468">
    <property type="entry name" value="GA"/>
    <property type="match status" value="2"/>
</dbReference>
<dbReference type="Gene3D" id="1.20.5.420">
    <property type="entry name" value="Immunoglobulin FC, subunit C"/>
    <property type="match status" value="2"/>
</dbReference>
<keyword evidence="3" id="KW-0732">Signal</keyword>
<dbReference type="eggNOG" id="COG2247">
    <property type="taxonomic scope" value="Bacteria"/>
</dbReference>
<comment type="caution">
    <text evidence="5">The sequence shown here is derived from an EMBL/GenBank/DDBJ whole genome shotgun (WGS) entry which is preliminary data.</text>
</comment>
<dbReference type="PATRIC" id="fig|1261.5.peg.854"/>
<proteinExistence type="predicted"/>
<feature type="compositionally biased region" description="Basic residues" evidence="2">
    <location>
        <begin position="419"/>
        <end position="429"/>
    </location>
</feature>
<feature type="region of interest" description="Disordered" evidence="2">
    <location>
        <begin position="419"/>
        <end position="440"/>
    </location>
</feature>
<dbReference type="Gene3D" id="3.40.50.12090">
    <property type="match status" value="3"/>
</dbReference>
<evidence type="ECO:0000259" key="4">
    <source>
        <dbReference type="Pfam" id="PF01468"/>
    </source>
</evidence>
<protein>
    <submittedName>
        <fullName evidence="5">GA module</fullName>
    </submittedName>
</protein>
<feature type="chain" id="PRO_5007468565" evidence="3">
    <location>
        <begin position="25"/>
        <end position="729"/>
    </location>
</feature>
<feature type="coiled-coil region" evidence="1">
    <location>
        <begin position="45"/>
        <end position="72"/>
    </location>
</feature>
<feature type="signal peptide" evidence="3">
    <location>
        <begin position="1"/>
        <end position="24"/>
    </location>
</feature>
<dbReference type="Pfam" id="PF04122">
    <property type="entry name" value="CW_binding_2"/>
    <property type="match status" value="3"/>
</dbReference>
<evidence type="ECO:0000256" key="1">
    <source>
        <dbReference type="SAM" id="Coils"/>
    </source>
</evidence>
<dbReference type="PANTHER" id="PTHR30032:SF8">
    <property type="entry name" value="GERMINATION-SPECIFIC N-ACETYLMURAMOYL-L-ALANINE AMIDASE"/>
    <property type="match status" value="1"/>
</dbReference>
<sequence length="729" mass="81536">MFKKTSSVALSLAILLSTGSVALANQNLQGLDLNVVEKINTKNIKGASNQEVTDLQNELKKLIDQAEDTDTLVLKTDESINKLKIFVKTAKTYLNSEDTNKLKSTIEELDQNLIQIGGDENNIKDIYSLKTKPQLEKGVYNVPIVLRNFELTEQNSMGNNAIMSKAKLIVDESGKIRLRFNLRGLYFMGAYGHLTNLWYYNNTKEENVDKSHLEYLGELTRVKVLKTKNELDAEGNLRDFLKSVEINIDKHVDNPKRYLKVKVDAMDMLNGINPYENLDENSTSPNAILTLDYRFIEKDPTNNENPYSQGDELEQAKKEAKISIDNLSKLDSNSKAKYKADIDNAESKEKINEVLKEAKYANDKIEKDIDKSKKDAKSEIDRLTDLSSDEKTNFKNKIDSSTSKESIEAIVKEAKDLNKKKKDKNKKKSEKIQRLSGDNRYETSVEVSEKNFKSVDTVVLASGQNIADALVASSYADIEEAPILLTNKNSISDEVLDEIERLKADKVVIVGGQSSISSSVESRLKKEDIKVTRISGRDRFDTSDKLSQEVSRLSKKSSQAILVNGYKNIDALSVSSLATKEDLPILLNGRNTLNMSVKNRLKQMNVKKVYIIGGNNSISSDVEKELNRMQISVVRLSGTDRYETSANIAKYAYKDFNEAIVASGENPVDALAASTLTGKKEAPILLTNKNKIPKSIKKIIEDMDIGKITIVGGENSITDNVMDDMEDML</sequence>
<keyword evidence="1" id="KW-0175">Coiled coil</keyword>
<feature type="coiled-coil region" evidence="1">
    <location>
        <begin position="310"/>
        <end position="375"/>
    </location>
</feature>
<dbReference type="PANTHER" id="PTHR30032">
    <property type="entry name" value="N-ACETYLMURAMOYL-L-ALANINE AMIDASE-RELATED"/>
    <property type="match status" value="1"/>
</dbReference>
<dbReference type="InterPro" id="IPR002988">
    <property type="entry name" value="GA_module"/>
</dbReference>
<dbReference type="InterPro" id="IPR051922">
    <property type="entry name" value="Bact_Sporulation_Assoc"/>
</dbReference>